<keyword evidence="8 12" id="KW-1133">Transmembrane helix</keyword>
<evidence type="ECO:0000256" key="10">
    <source>
        <dbReference type="ARBA" id="ARBA00023136"/>
    </source>
</evidence>
<dbReference type="SUPFAM" id="SSF158682">
    <property type="entry name" value="TerB-like"/>
    <property type="match status" value="1"/>
</dbReference>
<comment type="subcellular location">
    <subcellularLocation>
        <location evidence="1">Membrane</location>
        <topology evidence="1">Multi-pass membrane protein</topology>
    </subcellularLocation>
</comment>
<proteinExistence type="predicted"/>
<feature type="transmembrane region" description="Helical" evidence="12">
    <location>
        <begin position="53"/>
        <end position="74"/>
    </location>
</feature>
<evidence type="ECO:0000256" key="4">
    <source>
        <dbReference type="ARBA" id="ARBA00022692"/>
    </source>
</evidence>
<dbReference type="Gene3D" id="1.20.120.350">
    <property type="entry name" value="Voltage-gated potassium channels. Chain C"/>
    <property type="match status" value="1"/>
</dbReference>
<accession>A0ABT2VJT6</accession>
<keyword evidence="7" id="KW-0630">Potassium</keyword>
<evidence type="ECO:0000256" key="1">
    <source>
        <dbReference type="ARBA" id="ARBA00004141"/>
    </source>
</evidence>
<evidence type="ECO:0000256" key="8">
    <source>
        <dbReference type="ARBA" id="ARBA00022989"/>
    </source>
</evidence>
<organism evidence="14 15">
    <name type="scientific">Alteromonas salexigens</name>
    <dbReference type="NCBI Taxonomy" id="2982530"/>
    <lineage>
        <taxon>Bacteria</taxon>
        <taxon>Pseudomonadati</taxon>
        <taxon>Pseudomonadota</taxon>
        <taxon>Gammaproteobacteria</taxon>
        <taxon>Alteromonadales</taxon>
        <taxon>Alteromonadaceae</taxon>
        <taxon>Alteromonas/Salinimonas group</taxon>
        <taxon>Alteromonas</taxon>
    </lineage>
</organism>
<feature type="transmembrane region" description="Helical" evidence="12">
    <location>
        <begin position="226"/>
        <end position="251"/>
    </location>
</feature>
<dbReference type="RefSeq" id="WP_262992183.1">
    <property type="nucleotide sequence ID" value="NZ_JAOTJC010000004.1"/>
</dbReference>
<keyword evidence="2" id="KW-0813">Transport</keyword>
<feature type="transmembrane region" description="Helical" evidence="12">
    <location>
        <begin position="197"/>
        <end position="214"/>
    </location>
</feature>
<sequence>MDATSYRQACFKILRPYRVNMAGEWPSRLFDYFLIILILANVLALMLETVDSIASQWATALFTFELASVIFFTLEYVARVWVSPEMTDYDNDALSDWQIRWRYMRSPMAIIDLLAILPFFLSLVVTMDLRMLRLFRLTRMVKLGRYSQSMHTLMTVLRNEARTLLAAVSVLFIVMVFAATGIYYIERDVQPEVFSSIPAALWWSLVTLTTVGYGDVVPVSPLGRMFGGLITLLGVGLYALPAGILSSSFTAQLQRRRDRFRECVESAIADGHISDHESNHLEKVRDLLDLDEEEAEMIVKLLRHHHEGQRTKQEASTPDQQ</sequence>
<evidence type="ECO:0000256" key="7">
    <source>
        <dbReference type="ARBA" id="ARBA00022958"/>
    </source>
</evidence>
<evidence type="ECO:0000256" key="5">
    <source>
        <dbReference type="ARBA" id="ARBA00022826"/>
    </source>
</evidence>
<dbReference type="PANTHER" id="PTHR11537:SF254">
    <property type="entry name" value="POTASSIUM VOLTAGE-GATED CHANNEL PROTEIN SHAB"/>
    <property type="match status" value="1"/>
</dbReference>
<keyword evidence="3" id="KW-0633">Potassium transport</keyword>
<feature type="transmembrane region" description="Helical" evidence="12">
    <location>
        <begin position="164"/>
        <end position="185"/>
    </location>
</feature>
<evidence type="ECO:0000313" key="15">
    <source>
        <dbReference type="Proteomes" id="UP001209257"/>
    </source>
</evidence>
<gene>
    <name evidence="14" type="ORF">OCL06_02630</name>
</gene>
<dbReference type="InterPro" id="IPR027359">
    <property type="entry name" value="Volt_channel_dom_sf"/>
</dbReference>
<dbReference type="PANTHER" id="PTHR11537">
    <property type="entry name" value="VOLTAGE-GATED POTASSIUM CHANNEL"/>
    <property type="match status" value="1"/>
</dbReference>
<keyword evidence="4 12" id="KW-0812">Transmembrane</keyword>
<dbReference type="Gene3D" id="1.10.287.70">
    <property type="match status" value="1"/>
</dbReference>
<comment type="caution">
    <text evidence="14">The sequence shown here is derived from an EMBL/GenBank/DDBJ whole genome shotgun (WGS) entry which is preliminary data.</text>
</comment>
<keyword evidence="5" id="KW-0631">Potassium channel</keyword>
<evidence type="ECO:0000256" key="2">
    <source>
        <dbReference type="ARBA" id="ARBA00022448"/>
    </source>
</evidence>
<feature type="domain" description="Ion transport" evidence="13">
    <location>
        <begin position="28"/>
        <end position="255"/>
    </location>
</feature>
<evidence type="ECO:0000256" key="9">
    <source>
        <dbReference type="ARBA" id="ARBA00023065"/>
    </source>
</evidence>
<reference evidence="15" key="1">
    <citation type="submission" date="2023-07" db="EMBL/GenBank/DDBJ databases">
        <title>Study on multiphase classification of strain Alteromonas salexigens isolated from the Yellow Sea.</title>
        <authorList>
            <person name="Sun L."/>
        </authorList>
    </citation>
    <scope>NUCLEOTIDE SEQUENCE [LARGE SCALE GENOMIC DNA]</scope>
    <source>
        <strain evidence="15">ASW11-19</strain>
    </source>
</reference>
<dbReference type="PRINTS" id="PR00169">
    <property type="entry name" value="KCHANNEL"/>
</dbReference>
<dbReference type="EMBL" id="JAOTJC010000004">
    <property type="protein sequence ID" value="MCU7553491.1"/>
    <property type="molecule type" value="Genomic_DNA"/>
</dbReference>
<keyword evidence="10 12" id="KW-0472">Membrane</keyword>
<name>A0ABT2VJT6_9ALTE</name>
<dbReference type="Proteomes" id="UP001209257">
    <property type="component" value="Unassembled WGS sequence"/>
</dbReference>
<keyword evidence="6" id="KW-0851">Voltage-gated channel</keyword>
<keyword evidence="9" id="KW-0406">Ion transport</keyword>
<dbReference type="SUPFAM" id="SSF81324">
    <property type="entry name" value="Voltage-gated potassium channels"/>
    <property type="match status" value="1"/>
</dbReference>
<evidence type="ECO:0000256" key="6">
    <source>
        <dbReference type="ARBA" id="ARBA00022882"/>
    </source>
</evidence>
<evidence type="ECO:0000259" key="13">
    <source>
        <dbReference type="Pfam" id="PF00520"/>
    </source>
</evidence>
<dbReference type="InterPro" id="IPR029024">
    <property type="entry name" value="TerB-like"/>
</dbReference>
<feature type="transmembrane region" description="Helical" evidence="12">
    <location>
        <begin position="29"/>
        <end position="47"/>
    </location>
</feature>
<evidence type="ECO:0000256" key="11">
    <source>
        <dbReference type="ARBA" id="ARBA00023303"/>
    </source>
</evidence>
<feature type="transmembrane region" description="Helical" evidence="12">
    <location>
        <begin position="109"/>
        <end position="127"/>
    </location>
</feature>
<dbReference type="InterPro" id="IPR005821">
    <property type="entry name" value="Ion_trans_dom"/>
</dbReference>
<evidence type="ECO:0000313" key="14">
    <source>
        <dbReference type="EMBL" id="MCU7553491.1"/>
    </source>
</evidence>
<evidence type="ECO:0000256" key="3">
    <source>
        <dbReference type="ARBA" id="ARBA00022538"/>
    </source>
</evidence>
<keyword evidence="15" id="KW-1185">Reference proteome</keyword>
<protein>
    <submittedName>
        <fullName evidence="14">Ion transporter</fullName>
    </submittedName>
</protein>
<evidence type="ECO:0000256" key="12">
    <source>
        <dbReference type="SAM" id="Phobius"/>
    </source>
</evidence>
<dbReference type="InterPro" id="IPR028325">
    <property type="entry name" value="VG_K_chnl"/>
</dbReference>
<keyword evidence="11" id="KW-0407">Ion channel</keyword>
<dbReference type="Pfam" id="PF00520">
    <property type="entry name" value="Ion_trans"/>
    <property type="match status" value="1"/>
</dbReference>